<dbReference type="Proteomes" id="UP000758603">
    <property type="component" value="Unassembled WGS sequence"/>
</dbReference>
<sequence length="320" mass="36611">MPENTLESIYIYRPNAVAPVVFAVAFLIAGLVHFWQCSRYKSWKWTMLHPLCCIMFAVGFALREYGAFHYEFTKTNLNVYIASICLIYMSPPLLELVNYHVLGRILYYIPHLSPIHPGRVLTTFGLLSSFVEALNAIGVSYSANSALPERYINLGHALMEASLIVQLVVIALFALLASVFFHRCHKNGVLVQKVYTPLNVLSISMGLILARTIYRTIEYFVIANVIVNYESGPENISPLLNYEWYFWVFESTLMLINSVMWNVWHPGRYLPKNKRLHLMKDGVTEIEGIEDKDERSFLVTLIDPFGLCTAQRRKIEDGSV</sequence>
<feature type="transmembrane region" description="Helical" evidence="5">
    <location>
        <begin position="194"/>
        <end position="214"/>
    </location>
</feature>
<dbReference type="GO" id="GO:0016020">
    <property type="term" value="C:membrane"/>
    <property type="evidence" value="ECO:0007669"/>
    <property type="project" value="UniProtKB-SubCell"/>
</dbReference>
<feature type="transmembrane region" description="Helical" evidence="5">
    <location>
        <begin position="77"/>
        <end position="99"/>
    </location>
</feature>
<accession>A0A9P9A0T7</accession>
<proteinExistence type="predicted"/>
<comment type="subcellular location">
    <subcellularLocation>
        <location evidence="1">Membrane</location>
        <topology evidence="1">Multi-pass membrane protein</topology>
    </subcellularLocation>
</comment>
<dbReference type="RefSeq" id="XP_045961658.1">
    <property type="nucleotide sequence ID" value="XM_046102056.1"/>
</dbReference>
<protein>
    <recommendedName>
        <fullName evidence="8">RTA1 domain protein</fullName>
    </recommendedName>
</protein>
<gene>
    <name evidence="6" type="ORF">BKA67DRAFT_555231</name>
</gene>
<organism evidence="6 7">
    <name type="scientific">Truncatella angustata</name>
    <dbReference type="NCBI Taxonomy" id="152316"/>
    <lineage>
        <taxon>Eukaryota</taxon>
        <taxon>Fungi</taxon>
        <taxon>Dikarya</taxon>
        <taxon>Ascomycota</taxon>
        <taxon>Pezizomycotina</taxon>
        <taxon>Sordariomycetes</taxon>
        <taxon>Xylariomycetidae</taxon>
        <taxon>Amphisphaeriales</taxon>
        <taxon>Sporocadaceae</taxon>
        <taxon>Truncatella</taxon>
    </lineage>
</organism>
<evidence type="ECO:0000256" key="1">
    <source>
        <dbReference type="ARBA" id="ARBA00004141"/>
    </source>
</evidence>
<keyword evidence="4 5" id="KW-0472">Membrane</keyword>
<keyword evidence="3 5" id="KW-1133">Transmembrane helix</keyword>
<keyword evidence="7" id="KW-1185">Reference proteome</keyword>
<reference evidence="6" key="1">
    <citation type="journal article" date="2021" name="Nat. Commun.">
        <title>Genetic determinants of endophytism in the Arabidopsis root mycobiome.</title>
        <authorList>
            <person name="Mesny F."/>
            <person name="Miyauchi S."/>
            <person name="Thiergart T."/>
            <person name="Pickel B."/>
            <person name="Atanasova L."/>
            <person name="Karlsson M."/>
            <person name="Huettel B."/>
            <person name="Barry K.W."/>
            <person name="Haridas S."/>
            <person name="Chen C."/>
            <person name="Bauer D."/>
            <person name="Andreopoulos W."/>
            <person name="Pangilinan J."/>
            <person name="LaButti K."/>
            <person name="Riley R."/>
            <person name="Lipzen A."/>
            <person name="Clum A."/>
            <person name="Drula E."/>
            <person name="Henrissat B."/>
            <person name="Kohler A."/>
            <person name="Grigoriev I.V."/>
            <person name="Martin F.M."/>
            <person name="Hacquard S."/>
        </authorList>
    </citation>
    <scope>NUCLEOTIDE SEQUENCE</scope>
    <source>
        <strain evidence="6">MPI-SDFR-AT-0073</strain>
    </source>
</reference>
<comment type="caution">
    <text evidence="6">The sequence shown here is derived from an EMBL/GenBank/DDBJ whole genome shotgun (WGS) entry which is preliminary data.</text>
</comment>
<dbReference type="EMBL" id="JAGPXC010000002">
    <property type="protein sequence ID" value="KAH6657424.1"/>
    <property type="molecule type" value="Genomic_DNA"/>
</dbReference>
<feature type="transmembrane region" description="Helical" evidence="5">
    <location>
        <begin position="120"/>
        <end position="143"/>
    </location>
</feature>
<evidence type="ECO:0008006" key="8">
    <source>
        <dbReference type="Google" id="ProtNLM"/>
    </source>
</evidence>
<evidence type="ECO:0000256" key="2">
    <source>
        <dbReference type="ARBA" id="ARBA00022692"/>
    </source>
</evidence>
<dbReference type="OrthoDB" id="3358017at2759"/>
<name>A0A9P9A0T7_9PEZI</name>
<feature type="transmembrane region" description="Helical" evidence="5">
    <location>
        <begin position="163"/>
        <end position="182"/>
    </location>
</feature>
<feature type="transmembrane region" description="Helical" evidence="5">
    <location>
        <begin position="47"/>
        <end position="65"/>
    </location>
</feature>
<evidence type="ECO:0000313" key="7">
    <source>
        <dbReference type="Proteomes" id="UP000758603"/>
    </source>
</evidence>
<dbReference type="PANTHER" id="PTHR31465">
    <property type="entry name" value="PROTEIN RTA1-RELATED"/>
    <property type="match status" value="1"/>
</dbReference>
<dbReference type="GeneID" id="70130948"/>
<dbReference type="PANTHER" id="PTHR31465:SF34">
    <property type="entry name" value="DOMAIN PROTEIN, PUTATIVE (AFU_ORTHOLOGUE AFUA_3G00480)-RELATED"/>
    <property type="match status" value="1"/>
</dbReference>
<feature type="transmembrane region" description="Helical" evidence="5">
    <location>
        <begin position="244"/>
        <end position="264"/>
    </location>
</feature>
<evidence type="ECO:0000256" key="4">
    <source>
        <dbReference type="ARBA" id="ARBA00023136"/>
    </source>
</evidence>
<evidence type="ECO:0000256" key="3">
    <source>
        <dbReference type="ARBA" id="ARBA00022989"/>
    </source>
</evidence>
<dbReference type="InterPro" id="IPR007568">
    <property type="entry name" value="RTA1"/>
</dbReference>
<evidence type="ECO:0000256" key="5">
    <source>
        <dbReference type="SAM" id="Phobius"/>
    </source>
</evidence>
<dbReference type="AlphaFoldDB" id="A0A9P9A0T7"/>
<evidence type="ECO:0000313" key="6">
    <source>
        <dbReference type="EMBL" id="KAH6657424.1"/>
    </source>
</evidence>
<dbReference type="Pfam" id="PF04479">
    <property type="entry name" value="RTA1"/>
    <property type="match status" value="1"/>
</dbReference>
<keyword evidence="2 5" id="KW-0812">Transmembrane</keyword>
<feature type="transmembrane region" description="Helical" evidence="5">
    <location>
        <begin position="16"/>
        <end position="35"/>
    </location>
</feature>